<dbReference type="GO" id="GO:0005840">
    <property type="term" value="C:ribosome"/>
    <property type="evidence" value="ECO:0007669"/>
    <property type="project" value="UniProtKB-KW"/>
</dbReference>
<dbReference type="GO" id="GO:1990904">
    <property type="term" value="C:ribonucleoprotein complex"/>
    <property type="evidence" value="ECO:0007669"/>
    <property type="project" value="UniProtKB-KW"/>
</dbReference>
<keyword evidence="1" id="KW-0689">Ribosomal protein</keyword>
<dbReference type="InterPro" id="IPR029064">
    <property type="entry name" value="Ribosomal_eL30-like_sf"/>
</dbReference>
<dbReference type="InterPro" id="IPR039109">
    <property type="entry name" value="Ribosomal_eL30-like"/>
</dbReference>
<dbReference type="GO" id="GO:0003723">
    <property type="term" value="F:RNA binding"/>
    <property type="evidence" value="ECO:0007669"/>
    <property type="project" value="InterPro"/>
</dbReference>
<dbReference type="Pfam" id="PF01248">
    <property type="entry name" value="Ribosomal_L7Ae"/>
    <property type="match status" value="1"/>
</dbReference>
<dbReference type="SUPFAM" id="SSF55315">
    <property type="entry name" value="L30e-like"/>
    <property type="match status" value="1"/>
</dbReference>
<dbReference type="EMBL" id="UINC01001696">
    <property type="protein sequence ID" value="SUZ86728.1"/>
    <property type="molecule type" value="Genomic_DNA"/>
</dbReference>
<reference evidence="4" key="1">
    <citation type="submission" date="2018-05" db="EMBL/GenBank/DDBJ databases">
        <authorList>
            <person name="Lanie J.A."/>
            <person name="Ng W.-L."/>
            <person name="Kazmierczak K.M."/>
            <person name="Andrzejewski T.M."/>
            <person name="Davidsen T.M."/>
            <person name="Wayne K.J."/>
            <person name="Tettelin H."/>
            <person name="Glass J.I."/>
            <person name="Rusch D."/>
            <person name="Podicherti R."/>
            <person name="Tsui H.-C.T."/>
            <person name="Winkler M.E."/>
        </authorList>
    </citation>
    <scope>NUCLEOTIDE SEQUENCE</scope>
</reference>
<feature type="domain" description="Ribosomal protein eL8/eL30/eS12/Gadd45" evidence="3">
    <location>
        <begin position="1"/>
        <end position="75"/>
    </location>
</feature>
<dbReference type="PANTHER" id="PTHR11449">
    <property type="entry name" value="RIBOSOMAL PROTEIN L30"/>
    <property type="match status" value="1"/>
</dbReference>
<name>A0A381R767_9ZZZZ</name>
<feature type="non-terminal residue" evidence="4">
    <location>
        <position position="1"/>
    </location>
</feature>
<dbReference type="Gene3D" id="3.30.1330.30">
    <property type="match status" value="1"/>
</dbReference>
<proteinExistence type="predicted"/>
<accession>A0A381R767</accession>
<evidence type="ECO:0000256" key="2">
    <source>
        <dbReference type="ARBA" id="ARBA00023274"/>
    </source>
</evidence>
<gene>
    <name evidence="4" type="ORF">METZ01_LOCUS39582</name>
</gene>
<dbReference type="InterPro" id="IPR004038">
    <property type="entry name" value="Ribosomal_eL8/eL30/eS12/Gad45"/>
</dbReference>
<evidence type="ECO:0000259" key="3">
    <source>
        <dbReference type="Pfam" id="PF01248"/>
    </source>
</evidence>
<evidence type="ECO:0000313" key="4">
    <source>
        <dbReference type="EMBL" id="SUZ86728.1"/>
    </source>
</evidence>
<organism evidence="4">
    <name type="scientific">marine metagenome</name>
    <dbReference type="NCBI Taxonomy" id="408172"/>
    <lineage>
        <taxon>unclassified sequences</taxon>
        <taxon>metagenomes</taxon>
        <taxon>ecological metagenomes</taxon>
    </lineage>
</organism>
<keyword evidence="2" id="KW-0687">Ribonucleoprotein</keyword>
<dbReference type="AlphaFoldDB" id="A0A381R767"/>
<sequence>VRLGASQCREAVAAGKAKLVLLACNCPAAAVEEIERGEVPVYRFDGTNADLGIACGKPFGISAVTVLDGGNSEILGLRAAL</sequence>
<evidence type="ECO:0000256" key="1">
    <source>
        <dbReference type="ARBA" id="ARBA00022980"/>
    </source>
</evidence>
<protein>
    <recommendedName>
        <fullName evidence="3">Ribosomal protein eL8/eL30/eS12/Gadd45 domain-containing protein</fullName>
    </recommendedName>
</protein>